<dbReference type="Pfam" id="PF03328">
    <property type="entry name" value="HpcH_HpaI"/>
    <property type="match status" value="1"/>
</dbReference>
<accession>A0ABT5MUH8</accession>
<keyword evidence="2" id="KW-0479">Metal-binding</keyword>
<sequence length="292" mass="30307">MTTAAAPSAQGPWLARARSFLFVPADRLERLPKALASGADAVIVDLEDAVAPAAKAGARLALASAWGGLDAPQRARLVLRVNAASTTWHEDDLALLAQLPGLAGVMLAKAESAVPLQRLAERQPGLGLLPLIESADGLLNLSAIAAAPQVLRLALGHIDLQADLGMACSPDEHELLPARWQLVLVSRGARLAPPVDGVTVALDQPGLTEADTLRSRRLGFGAKLCIHPNQVAAVHRALAPSEAERAWAQRVLAAAEAAGDGPGAGALRVDGRMVDAPVLALARRWLSASEPV</sequence>
<dbReference type="RefSeq" id="WP_273948964.1">
    <property type="nucleotide sequence ID" value="NZ_JAQSIP010000002.1"/>
</dbReference>
<dbReference type="PANTHER" id="PTHR32308:SF10">
    <property type="entry name" value="CITRATE LYASE SUBUNIT BETA"/>
    <property type="match status" value="1"/>
</dbReference>
<dbReference type="EMBL" id="JAQSIP010000002">
    <property type="protein sequence ID" value="MDD0837708.1"/>
    <property type="molecule type" value="Genomic_DNA"/>
</dbReference>
<evidence type="ECO:0000313" key="6">
    <source>
        <dbReference type="Proteomes" id="UP001528673"/>
    </source>
</evidence>
<dbReference type="Proteomes" id="UP001528673">
    <property type="component" value="Unassembled WGS sequence"/>
</dbReference>
<gene>
    <name evidence="5" type="ORF">PSQ40_03895</name>
</gene>
<keyword evidence="5" id="KW-0456">Lyase</keyword>
<dbReference type="InterPro" id="IPR005000">
    <property type="entry name" value="Aldolase/citrate-lyase_domain"/>
</dbReference>
<reference evidence="5 6" key="1">
    <citation type="submission" date="2023-02" db="EMBL/GenBank/DDBJ databases">
        <title>Bacterial whole genomic sequence of Curvibacter sp. HBC61.</title>
        <authorList>
            <person name="Le V."/>
            <person name="Ko S.-R."/>
            <person name="Ahn C.-Y."/>
            <person name="Oh H.-M."/>
        </authorList>
    </citation>
    <scope>NUCLEOTIDE SEQUENCE [LARGE SCALE GENOMIC DNA]</scope>
    <source>
        <strain evidence="5 6">HBC61</strain>
    </source>
</reference>
<keyword evidence="3" id="KW-0460">Magnesium</keyword>
<proteinExistence type="predicted"/>
<dbReference type="PIRSF" id="PIRSF015582">
    <property type="entry name" value="Cit_lyase_B"/>
    <property type="match status" value="1"/>
</dbReference>
<evidence type="ECO:0000256" key="3">
    <source>
        <dbReference type="ARBA" id="ARBA00022842"/>
    </source>
</evidence>
<dbReference type="GO" id="GO:0016829">
    <property type="term" value="F:lyase activity"/>
    <property type="evidence" value="ECO:0007669"/>
    <property type="project" value="UniProtKB-KW"/>
</dbReference>
<evidence type="ECO:0000259" key="4">
    <source>
        <dbReference type="Pfam" id="PF03328"/>
    </source>
</evidence>
<feature type="domain" description="HpcH/HpaI aldolase/citrate lyase" evidence="4">
    <location>
        <begin position="18"/>
        <end position="228"/>
    </location>
</feature>
<protein>
    <submittedName>
        <fullName evidence="5">CoA ester lyase</fullName>
    </submittedName>
</protein>
<evidence type="ECO:0000256" key="1">
    <source>
        <dbReference type="ARBA" id="ARBA00001946"/>
    </source>
</evidence>
<dbReference type="InterPro" id="IPR011206">
    <property type="entry name" value="Citrate_lyase_beta/mcl1/mcl2"/>
</dbReference>
<dbReference type="SUPFAM" id="SSF51621">
    <property type="entry name" value="Phosphoenolpyruvate/pyruvate domain"/>
    <property type="match status" value="1"/>
</dbReference>
<name>A0ABT5MUH8_9BURK</name>
<comment type="caution">
    <text evidence="5">The sequence shown here is derived from an EMBL/GenBank/DDBJ whole genome shotgun (WGS) entry which is preliminary data.</text>
</comment>
<dbReference type="Gene3D" id="3.20.20.60">
    <property type="entry name" value="Phosphoenolpyruvate-binding domains"/>
    <property type="match status" value="1"/>
</dbReference>
<evidence type="ECO:0000256" key="2">
    <source>
        <dbReference type="ARBA" id="ARBA00022723"/>
    </source>
</evidence>
<dbReference type="PANTHER" id="PTHR32308">
    <property type="entry name" value="LYASE BETA SUBUNIT, PUTATIVE (AFU_ORTHOLOGUE AFUA_4G13030)-RELATED"/>
    <property type="match status" value="1"/>
</dbReference>
<dbReference type="InterPro" id="IPR040442">
    <property type="entry name" value="Pyrv_kinase-like_dom_sf"/>
</dbReference>
<comment type="cofactor">
    <cofactor evidence="1">
        <name>Mg(2+)</name>
        <dbReference type="ChEBI" id="CHEBI:18420"/>
    </cofactor>
</comment>
<keyword evidence="6" id="KW-1185">Reference proteome</keyword>
<organism evidence="5 6">
    <name type="scientific">Curvibacter cyanobacteriorum</name>
    <dbReference type="NCBI Taxonomy" id="3026422"/>
    <lineage>
        <taxon>Bacteria</taxon>
        <taxon>Pseudomonadati</taxon>
        <taxon>Pseudomonadota</taxon>
        <taxon>Betaproteobacteria</taxon>
        <taxon>Burkholderiales</taxon>
        <taxon>Comamonadaceae</taxon>
        <taxon>Curvibacter</taxon>
    </lineage>
</organism>
<dbReference type="InterPro" id="IPR015813">
    <property type="entry name" value="Pyrv/PenolPyrv_kinase-like_dom"/>
</dbReference>
<evidence type="ECO:0000313" key="5">
    <source>
        <dbReference type="EMBL" id="MDD0837708.1"/>
    </source>
</evidence>